<evidence type="ECO:0000259" key="1">
    <source>
        <dbReference type="Pfam" id="PF07883"/>
    </source>
</evidence>
<dbReference type="InterPro" id="IPR011051">
    <property type="entry name" value="RmlC_Cupin_sf"/>
</dbReference>
<dbReference type="CDD" id="cd06981">
    <property type="entry name" value="cupin_reut_a1446"/>
    <property type="match status" value="1"/>
</dbReference>
<dbReference type="RefSeq" id="WP_183967527.1">
    <property type="nucleotide sequence ID" value="NZ_BAABEW010000002.1"/>
</dbReference>
<keyword evidence="3" id="KW-1185">Reference proteome</keyword>
<dbReference type="AlphaFoldDB" id="A0A7W8M935"/>
<dbReference type="Gene3D" id="2.60.120.10">
    <property type="entry name" value="Jelly Rolls"/>
    <property type="match status" value="1"/>
</dbReference>
<protein>
    <submittedName>
        <fullName evidence="2">Cupin 2 domain-containing protein</fullName>
    </submittedName>
</protein>
<dbReference type="InterPro" id="IPR014710">
    <property type="entry name" value="RmlC-like_jellyroll"/>
</dbReference>
<dbReference type="Proteomes" id="UP000532440">
    <property type="component" value="Unassembled WGS sequence"/>
</dbReference>
<evidence type="ECO:0000313" key="2">
    <source>
        <dbReference type="EMBL" id="MBB5272277.1"/>
    </source>
</evidence>
<sequence>MNPEPPAPSPPLEGSLFADLPAAPQHDERFDTLLARAGARIERIVSTGQRSPPGFWYCQDSIEWVALLQGQAELRFEDEPAPRRLAPGDWVLIEAGRRHRVETTSMEPPAVWLAVFLPE</sequence>
<organism evidence="2 3">
    <name type="scientific">Quisquiliibacterium transsilvanicum</name>
    <dbReference type="NCBI Taxonomy" id="1549638"/>
    <lineage>
        <taxon>Bacteria</taxon>
        <taxon>Pseudomonadati</taxon>
        <taxon>Pseudomonadota</taxon>
        <taxon>Betaproteobacteria</taxon>
        <taxon>Burkholderiales</taxon>
        <taxon>Burkholderiaceae</taxon>
        <taxon>Quisquiliibacterium</taxon>
    </lineage>
</organism>
<proteinExistence type="predicted"/>
<accession>A0A7W8M935</accession>
<reference evidence="2 3" key="1">
    <citation type="submission" date="2020-08" db="EMBL/GenBank/DDBJ databases">
        <title>Genomic Encyclopedia of Type Strains, Phase IV (KMG-IV): sequencing the most valuable type-strain genomes for metagenomic binning, comparative biology and taxonomic classification.</title>
        <authorList>
            <person name="Goeker M."/>
        </authorList>
    </citation>
    <scope>NUCLEOTIDE SEQUENCE [LARGE SCALE GENOMIC DNA]</scope>
    <source>
        <strain evidence="2 3">DSM 29781</strain>
    </source>
</reference>
<dbReference type="InterPro" id="IPR013096">
    <property type="entry name" value="Cupin_2"/>
</dbReference>
<evidence type="ECO:0000313" key="3">
    <source>
        <dbReference type="Proteomes" id="UP000532440"/>
    </source>
</evidence>
<name>A0A7W8M935_9BURK</name>
<comment type="caution">
    <text evidence="2">The sequence shown here is derived from an EMBL/GenBank/DDBJ whole genome shotgun (WGS) entry which is preliminary data.</text>
</comment>
<gene>
    <name evidence="2" type="ORF">HNQ70_002291</name>
</gene>
<feature type="domain" description="Cupin type-2" evidence="1">
    <location>
        <begin position="60"/>
        <end position="116"/>
    </location>
</feature>
<dbReference type="Pfam" id="PF07883">
    <property type="entry name" value="Cupin_2"/>
    <property type="match status" value="1"/>
</dbReference>
<dbReference type="EMBL" id="JACHGB010000004">
    <property type="protein sequence ID" value="MBB5272277.1"/>
    <property type="molecule type" value="Genomic_DNA"/>
</dbReference>
<dbReference type="SUPFAM" id="SSF51182">
    <property type="entry name" value="RmlC-like cupins"/>
    <property type="match status" value="1"/>
</dbReference>